<protein>
    <recommendedName>
        <fullName evidence="7">Cell division protein FtsB</fullName>
    </recommendedName>
</protein>
<keyword evidence="7" id="KW-0997">Cell inner membrane</keyword>
<evidence type="ECO:0000256" key="5">
    <source>
        <dbReference type="ARBA" id="ARBA00023136"/>
    </source>
</evidence>
<evidence type="ECO:0000256" key="6">
    <source>
        <dbReference type="ARBA" id="ARBA00023306"/>
    </source>
</evidence>
<dbReference type="RefSeq" id="WP_198746395.1">
    <property type="nucleotide sequence ID" value="NZ_JAEHTE010000001.1"/>
</dbReference>
<keyword evidence="3 7" id="KW-0812">Transmembrane</keyword>
<comment type="similarity">
    <text evidence="7">Belongs to the FtsB family.</text>
</comment>
<keyword evidence="2 7" id="KW-0132">Cell division</keyword>
<dbReference type="PANTHER" id="PTHR37485:SF1">
    <property type="entry name" value="CELL DIVISION PROTEIN FTSB"/>
    <property type="match status" value="1"/>
</dbReference>
<evidence type="ECO:0000256" key="2">
    <source>
        <dbReference type="ARBA" id="ARBA00022618"/>
    </source>
</evidence>
<proteinExistence type="inferred from homology"/>
<keyword evidence="1 7" id="KW-1003">Cell membrane</keyword>
<keyword evidence="4 7" id="KW-1133">Transmembrane helix</keyword>
<comment type="function">
    <text evidence="7">Essential cell division protein. May link together the upstream cell division proteins, which are predominantly cytoplasmic, with the downstream cell division proteins, which are predominantly periplasmic.</text>
</comment>
<dbReference type="GO" id="GO:0030428">
    <property type="term" value="C:cell septum"/>
    <property type="evidence" value="ECO:0007669"/>
    <property type="project" value="TreeGrafter"/>
</dbReference>
<dbReference type="AlphaFoldDB" id="A0A8I1JIA9"/>
<evidence type="ECO:0000256" key="7">
    <source>
        <dbReference type="HAMAP-Rule" id="MF_00599"/>
    </source>
</evidence>
<dbReference type="PANTHER" id="PTHR37485">
    <property type="entry name" value="CELL DIVISION PROTEIN FTSB"/>
    <property type="match status" value="1"/>
</dbReference>
<sequence length="99" mass="11151">MKKRSSLSVFLVLGSLFAGLQYRLWNGPGSFPAGHALEAKIEAQRKENVGLYERNDQLYAEILELKSGLETVEERARRELGMVKPGETLYQLPDMADSH</sequence>
<gene>
    <name evidence="7" type="primary">ftsB</name>
    <name evidence="8" type="ORF">JEU22_02585</name>
</gene>
<evidence type="ECO:0000313" key="9">
    <source>
        <dbReference type="Proteomes" id="UP000637061"/>
    </source>
</evidence>
<dbReference type="GO" id="GO:0043093">
    <property type="term" value="P:FtsZ-dependent cytokinesis"/>
    <property type="evidence" value="ECO:0007669"/>
    <property type="project" value="UniProtKB-UniRule"/>
</dbReference>
<dbReference type="GO" id="GO:0005886">
    <property type="term" value="C:plasma membrane"/>
    <property type="evidence" value="ECO:0007669"/>
    <property type="project" value="UniProtKB-SubCell"/>
</dbReference>
<comment type="subcellular location">
    <subcellularLocation>
        <location evidence="7">Cell inner membrane</location>
        <topology evidence="7">Single-pass type II membrane protein</topology>
    </subcellularLocation>
    <text evidence="7">Localizes to the division septum.</text>
</comment>
<accession>A0A8I1JIA9</accession>
<dbReference type="InterPro" id="IPR023081">
    <property type="entry name" value="Cell_div_FtsB"/>
</dbReference>
<dbReference type="Proteomes" id="UP000637061">
    <property type="component" value="Unassembled WGS sequence"/>
</dbReference>
<feature type="topological domain" description="Periplasmic" evidence="7">
    <location>
        <begin position="27"/>
        <end position="99"/>
    </location>
</feature>
<dbReference type="GO" id="GO:0032153">
    <property type="term" value="C:cell division site"/>
    <property type="evidence" value="ECO:0007669"/>
    <property type="project" value="UniProtKB-UniRule"/>
</dbReference>
<reference evidence="8" key="1">
    <citation type="submission" date="2020-12" db="EMBL/GenBank/DDBJ databases">
        <title>Enhanced detection system for hospital associated transmission using whole genome sequencing surveillance.</title>
        <authorList>
            <person name="Harrison L.H."/>
            <person name="Van Tyne D."/>
            <person name="Marsh J.W."/>
            <person name="Griffith M.P."/>
            <person name="Snyder D.J."/>
            <person name="Cooper V.S."/>
            <person name="Mustapha M."/>
        </authorList>
    </citation>
    <scope>NUCLEOTIDE SEQUENCE</scope>
    <source>
        <strain evidence="8">PSB00042</strain>
    </source>
</reference>
<comment type="subunit">
    <text evidence="7">Part of a complex composed of FtsB, FtsL and FtsQ.</text>
</comment>
<evidence type="ECO:0000256" key="4">
    <source>
        <dbReference type="ARBA" id="ARBA00022989"/>
    </source>
</evidence>
<name>A0A8I1JIA9_PSEPU</name>
<keyword evidence="5 7" id="KW-0472">Membrane</keyword>
<evidence type="ECO:0000256" key="1">
    <source>
        <dbReference type="ARBA" id="ARBA00022475"/>
    </source>
</evidence>
<dbReference type="InterPro" id="IPR007060">
    <property type="entry name" value="FtsL/DivIC"/>
</dbReference>
<evidence type="ECO:0000256" key="3">
    <source>
        <dbReference type="ARBA" id="ARBA00022692"/>
    </source>
</evidence>
<dbReference type="HAMAP" id="MF_00599">
    <property type="entry name" value="FtsB"/>
    <property type="match status" value="1"/>
</dbReference>
<dbReference type="Pfam" id="PF04977">
    <property type="entry name" value="DivIC"/>
    <property type="match status" value="1"/>
</dbReference>
<dbReference type="EMBL" id="JAEHTE010000001">
    <property type="protein sequence ID" value="MBI6882788.1"/>
    <property type="molecule type" value="Genomic_DNA"/>
</dbReference>
<organism evidence="8 9">
    <name type="scientific">Pseudomonas putida</name>
    <name type="common">Arthrobacter siderocapsulatus</name>
    <dbReference type="NCBI Taxonomy" id="303"/>
    <lineage>
        <taxon>Bacteria</taxon>
        <taxon>Pseudomonadati</taxon>
        <taxon>Pseudomonadota</taxon>
        <taxon>Gammaproteobacteria</taxon>
        <taxon>Pseudomonadales</taxon>
        <taxon>Pseudomonadaceae</taxon>
        <taxon>Pseudomonas</taxon>
    </lineage>
</organism>
<feature type="topological domain" description="Cytoplasmic" evidence="7">
    <location>
        <begin position="1"/>
        <end position="8"/>
    </location>
</feature>
<keyword evidence="6 7" id="KW-0131">Cell cycle</keyword>
<evidence type="ECO:0000313" key="8">
    <source>
        <dbReference type="EMBL" id="MBI6882788.1"/>
    </source>
</evidence>
<comment type="caution">
    <text evidence="8">The sequence shown here is derived from an EMBL/GenBank/DDBJ whole genome shotgun (WGS) entry which is preliminary data.</text>
</comment>